<feature type="region of interest" description="Disordered" evidence="1">
    <location>
        <begin position="65"/>
        <end position="118"/>
    </location>
</feature>
<evidence type="ECO:0000313" key="2">
    <source>
        <dbReference type="EMBL" id="CAK9048790.1"/>
    </source>
</evidence>
<proteinExistence type="predicted"/>
<evidence type="ECO:0000256" key="1">
    <source>
        <dbReference type="SAM" id="MobiDB-lite"/>
    </source>
</evidence>
<evidence type="ECO:0000313" key="3">
    <source>
        <dbReference type="Proteomes" id="UP001642484"/>
    </source>
</evidence>
<sequence>MGSAQRGLAMVSFHDALCSSKMFVLQQMSFECSAQINGIERGVRTFMRSHEVSRFYVLVTSSSTTSSEPAMESDKKSEISDRLHPTPPAQQQPNVRRPAPHVRPHDQDQKSGSAQDERRCRVEAMFNAKLRGSEVLDRQSYIELMKFLGFPLNEAHVLLEEYPEGSWIRVKDFLDLVFASPKVSGETIEAGGKMHTAFVFVKPHAVHEKVKTLVKDKLRAEGLTIKSEGQIKSTVIDEKKLIDTHYGAIAAKAVTMKWPYRFDPHSIRFKQLRWPNFRTSIRAKPKMFSEARRSLRTAGAEWAAMLQGPDVRLARSWGAAGHMTGVRQRMLGGVLQHAPAVQQYSLPVAMLQRRDVRLLAPAPQQPDMQLAPLGSIREQVCEVLESHQDPIDAQAGLQHLAQQHSYARLVIKAYLNKLERQVGPANLAGVLFSL</sequence>
<organism evidence="2 3">
    <name type="scientific">Durusdinium trenchii</name>
    <dbReference type="NCBI Taxonomy" id="1381693"/>
    <lineage>
        <taxon>Eukaryota</taxon>
        <taxon>Sar</taxon>
        <taxon>Alveolata</taxon>
        <taxon>Dinophyceae</taxon>
        <taxon>Suessiales</taxon>
        <taxon>Symbiodiniaceae</taxon>
        <taxon>Durusdinium</taxon>
    </lineage>
</organism>
<dbReference type="InterPro" id="IPR036850">
    <property type="entry name" value="NDK-like_dom_sf"/>
</dbReference>
<comment type="caution">
    <text evidence="2">The sequence shown here is derived from an EMBL/GenBank/DDBJ whole genome shotgun (WGS) entry which is preliminary data.</text>
</comment>
<keyword evidence="3" id="KW-1185">Reference proteome</keyword>
<protein>
    <submittedName>
        <fullName evidence="2">Uncharacterized protein</fullName>
    </submittedName>
</protein>
<feature type="compositionally biased region" description="Basic and acidic residues" evidence="1">
    <location>
        <begin position="103"/>
        <end position="118"/>
    </location>
</feature>
<gene>
    <name evidence="2" type="ORF">CCMP2556_LOCUS25080</name>
</gene>
<accession>A0ABP0MBB6</accession>
<name>A0ABP0MBB6_9DINO</name>
<reference evidence="2 3" key="1">
    <citation type="submission" date="2024-02" db="EMBL/GenBank/DDBJ databases">
        <authorList>
            <person name="Chen Y."/>
            <person name="Shah S."/>
            <person name="Dougan E. K."/>
            <person name="Thang M."/>
            <person name="Chan C."/>
        </authorList>
    </citation>
    <scope>NUCLEOTIDE SEQUENCE [LARGE SCALE GENOMIC DNA]</scope>
</reference>
<dbReference type="Proteomes" id="UP001642484">
    <property type="component" value="Unassembled WGS sequence"/>
</dbReference>
<dbReference type="SUPFAM" id="SSF54919">
    <property type="entry name" value="Nucleoside diphosphate kinase, NDK"/>
    <property type="match status" value="1"/>
</dbReference>
<feature type="compositionally biased region" description="Basic and acidic residues" evidence="1">
    <location>
        <begin position="72"/>
        <end position="84"/>
    </location>
</feature>
<dbReference type="EMBL" id="CAXAMN010016669">
    <property type="protein sequence ID" value="CAK9048790.1"/>
    <property type="molecule type" value="Genomic_DNA"/>
</dbReference>